<evidence type="ECO:0000256" key="1">
    <source>
        <dbReference type="ARBA" id="ARBA00004123"/>
    </source>
</evidence>
<feature type="region of interest" description="Disordered" evidence="3">
    <location>
        <begin position="791"/>
        <end position="1174"/>
    </location>
</feature>
<dbReference type="EMBL" id="LSYV01000042">
    <property type="protein sequence ID" value="KXZ46736.1"/>
    <property type="molecule type" value="Genomic_DNA"/>
</dbReference>
<feature type="compositionally biased region" description="Gly residues" evidence="3">
    <location>
        <begin position="1129"/>
        <end position="1138"/>
    </location>
</feature>
<evidence type="ECO:0000256" key="3">
    <source>
        <dbReference type="SAM" id="MobiDB-lite"/>
    </source>
</evidence>
<feature type="compositionally biased region" description="Low complexity" evidence="3">
    <location>
        <begin position="312"/>
        <end position="330"/>
    </location>
</feature>
<feature type="compositionally biased region" description="Gly residues" evidence="3">
    <location>
        <begin position="683"/>
        <end position="694"/>
    </location>
</feature>
<evidence type="ECO:0000313" key="4">
    <source>
        <dbReference type="EMBL" id="KXZ46736.1"/>
    </source>
</evidence>
<dbReference type="Proteomes" id="UP000075714">
    <property type="component" value="Unassembled WGS sequence"/>
</dbReference>
<comment type="subcellular location">
    <subcellularLocation>
        <location evidence="1">Nucleus</location>
    </subcellularLocation>
</comment>
<protein>
    <submittedName>
        <fullName evidence="4">Uncharacterized protein</fullName>
    </submittedName>
</protein>
<feature type="compositionally biased region" description="Low complexity" evidence="3">
    <location>
        <begin position="588"/>
        <end position="602"/>
    </location>
</feature>
<feature type="compositionally biased region" description="Low complexity" evidence="3">
    <location>
        <begin position="373"/>
        <end position="383"/>
    </location>
</feature>
<feature type="region of interest" description="Disordered" evidence="3">
    <location>
        <begin position="232"/>
        <end position="287"/>
    </location>
</feature>
<feature type="compositionally biased region" description="Low complexity" evidence="3">
    <location>
        <begin position="469"/>
        <end position="488"/>
    </location>
</feature>
<sequence>MEQHHQVAGRPQGPDLAFFQPEALMASPDTAPRLRAACPAGCGVVVLQGTEPIARALNADDFLSGPTPSHPLRKEELALVLLRWRSRQQSGSTSSTASSVLSAGSASAVTLQSGMGPAQGAGGMAGLGGLAAFATASNVSSPGGSGRISGVAGPNGGGGSPQLAQLQALQAQLQQLQQQSKQQVMVPSLGAGLGHATNGSPGSRAAAPATPRLLGSTGGAVGISEIEPAGGAGTASGPAAGALALSPPRPPPLNLAGIGGGTAAPESQPGSSRSPGGSGGGGAAAGTAATGVNDLAAQVAELRRQLGEKGRSPSGGSDAAAAAAARRSPATSISGGGAALSPSNSGGISGGGMGAGMGMTAYSQPLPGFPMGQQQQWQQQQQAQMFAPFNGHKVSGGGNAPPASRNPNQPRIMGGGAAPSNPALRKLGLQNFGSMVRPVPGGAGPGTGGFPGLANLAPQAPAPGPVHLAAPSQAPAPASQMQPQSQAPFATTSAGHSQPNSLLLQQQQLQQQLLLLQQQQKQLLDQTVAKQQQQQKQQQRQPASESGSGPSSPFGAAAPMSLDSMLGAGQTSSGNGGGAAATGGGSGLPSPSAAGGAAIAAGDSFRSINGSGAVTPGSTSGGDSTGVSRSNSFVAAGGTRYRPPRQRLPSPLGGNGASSGHVSDSYAGPGTSRFAASNYRLGSGSGAVGSGGYDSDGAPSPDASGRGGRRSGGPPPQQPSGLSTAKSGDDAIAAALASVSEDVGPAAPAGAEAAGRGVLGEALGRMEAAAAAAGPDGMRSSTNSVLTASFALEDSGGRGSGSGRGSVSASGRGSISGGGASSIDLQPSPRTASAVQDAPPLQPSPPPQPPPPRSPSKGRTAMASHRLSASAATNASDDDEAPLAMSAARRPQPSSAAAGPSDVARGPRGPSGDGAARGAGGGQSGGATHTASRLAAAADNRRYESDHSDRSQKSDKAGAPPRPPRPPQQPSPPPQPPPPPPQPPAQRERRSPDADGAASEDSEDLPWWSPAPSVGDARGTGDDAQVLMHSSSGSRMPTLDGSLPLAGEDDVVAAVAPRMAHSPPQAATAGPGPGPAAAPHRALDRSGSRGSGGRLPSIDGAMPLPSAGASPSRSGGHPGGMRPVAEPSGGSGTTGGASTGPVYSEDVFMPLVAPGLGSVSPVPLPPRPSTPPARRKARILLSSHPIVITREDFLPQDGRVASGLGA</sequence>
<feature type="compositionally biased region" description="Low complexity" evidence="3">
    <location>
        <begin position="1103"/>
        <end position="1123"/>
    </location>
</feature>
<proteinExistence type="predicted"/>
<feature type="compositionally biased region" description="Pro residues" evidence="3">
    <location>
        <begin position="1162"/>
        <end position="1171"/>
    </location>
</feature>
<feature type="compositionally biased region" description="Gly residues" evidence="3">
    <location>
        <begin position="143"/>
        <end position="160"/>
    </location>
</feature>
<feature type="compositionally biased region" description="Pro residues" evidence="3">
    <location>
        <begin position="840"/>
        <end position="854"/>
    </location>
</feature>
<keyword evidence="5" id="KW-1185">Reference proteome</keyword>
<keyword evidence="2" id="KW-0539">Nucleus</keyword>
<dbReference type="PANTHER" id="PTHR45093:SF2">
    <property type="entry name" value="LISH DOMAIN-CONTAINING PROTEIN"/>
    <property type="match status" value="1"/>
</dbReference>
<feature type="compositionally biased region" description="Pro residues" evidence="3">
    <location>
        <begin position="960"/>
        <end position="984"/>
    </location>
</feature>
<feature type="region of interest" description="Disordered" evidence="3">
    <location>
        <begin position="389"/>
        <end position="501"/>
    </location>
</feature>
<dbReference type="OrthoDB" id="552941at2759"/>
<reference evidence="5" key="1">
    <citation type="journal article" date="2016" name="Nat. Commun.">
        <title>The Gonium pectorale genome demonstrates co-option of cell cycle regulation during the evolution of multicellularity.</title>
        <authorList>
            <person name="Hanschen E.R."/>
            <person name="Marriage T.N."/>
            <person name="Ferris P.J."/>
            <person name="Hamaji T."/>
            <person name="Toyoda A."/>
            <person name="Fujiyama A."/>
            <person name="Neme R."/>
            <person name="Noguchi H."/>
            <person name="Minakuchi Y."/>
            <person name="Suzuki M."/>
            <person name="Kawai-Toyooka H."/>
            <person name="Smith D.R."/>
            <person name="Sparks H."/>
            <person name="Anderson J."/>
            <person name="Bakaric R."/>
            <person name="Luria V."/>
            <person name="Karger A."/>
            <person name="Kirschner M.W."/>
            <person name="Durand P.M."/>
            <person name="Michod R.E."/>
            <person name="Nozaki H."/>
            <person name="Olson B.J."/>
        </authorList>
    </citation>
    <scope>NUCLEOTIDE SEQUENCE [LARGE SCALE GENOMIC DNA]</scope>
    <source>
        <strain evidence="5">NIES-2863</strain>
    </source>
</reference>
<dbReference type="GO" id="GO:0005634">
    <property type="term" value="C:nucleus"/>
    <property type="evidence" value="ECO:0007669"/>
    <property type="project" value="UniProtKB-SubCell"/>
</dbReference>
<feature type="compositionally biased region" description="Gly residues" evidence="3">
    <location>
        <begin position="441"/>
        <end position="451"/>
    </location>
</feature>
<feature type="compositionally biased region" description="Basic and acidic residues" evidence="3">
    <location>
        <begin position="939"/>
        <end position="956"/>
    </location>
</feature>
<dbReference type="PANTHER" id="PTHR45093">
    <property type="entry name" value="TRANSCRIPTION ACTIVATOR MSS11"/>
    <property type="match status" value="1"/>
</dbReference>
<feature type="compositionally biased region" description="Gly residues" evidence="3">
    <location>
        <begin position="574"/>
        <end position="587"/>
    </location>
</feature>
<feature type="compositionally biased region" description="Low complexity" evidence="3">
    <location>
        <begin position="235"/>
        <end position="246"/>
    </location>
</feature>
<evidence type="ECO:0000256" key="2">
    <source>
        <dbReference type="ARBA" id="ARBA00023242"/>
    </source>
</evidence>
<dbReference type="AlphaFoldDB" id="A0A150GA63"/>
<feature type="compositionally biased region" description="Polar residues" evidence="3">
    <location>
        <begin position="489"/>
        <end position="501"/>
    </location>
</feature>
<feature type="compositionally biased region" description="Low complexity" evidence="3">
    <location>
        <begin position="884"/>
        <end position="908"/>
    </location>
</feature>
<comment type="caution">
    <text evidence="4">The sequence shown here is derived from an EMBL/GenBank/DDBJ whole genome shotgun (WGS) entry which is preliminary data.</text>
</comment>
<feature type="compositionally biased region" description="Gly residues" evidence="3">
    <location>
        <begin position="909"/>
        <end position="925"/>
    </location>
</feature>
<gene>
    <name evidence="4" type="ORF">GPECTOR_41g701</name>
</gene>
<accession>A0A150GA63</accession>
<evidence type="ECO:0000313" key="5">
    <source>
        <dbReference type="Proteomes" id="UP000075714"/>
    </source>
</evidence>
<feature type="region of interest" description="Disordered" evidence="3">
    <location>
        <begin position="364"/>
        <end position="383"/>
    </location>
</feature>
<feature type="compositionally biased region" description="Low complexity" evidence="3">
    <location>
        <begin position="926"/>
        <end position="938"/>
    </location>
</feature>
<name>A0A150GA63_GONPE</name>
<organism evidence="4 5">
    <name type="scientific">Gonium pectorale</name>
    <name type="common">Green alga</name>
    <dbReference type="NCBI Taxonomy" id="33097"/>
    <lineage>
        <taxon>Eukaryota</taxon>
        <taxon>Viridiplantae</taxon>
        <taxon>Chlorophyta</taxon>
        <taxon>core chlorophytes</taxon>
        <taxon>Chlorophyceae</taxon>
        <taxon>CS clade</taxon>
        <taxon>Chlamydomonadales</taxon>
        <taxon>Volvocaceae</taxon>
        <taxon>Gonium</taxon>
    </lineage>
</organism>
<feature type="compositionally biased region" description="Low complexity" evidence="3">
    <location>
        <begin position="523"/>
        <end position="573"/>
    </location>
</feature>
<feature type="region of interest" description="Disordered" evidence="3">
    <location>
        <begin position="306"/>
        <end position="352"/>
    </location>
</feature>
<feature type="compositionally biased region" description="Low complexity" evidence="3">
    <location>
        <begin position="1063"/>
        <end position="1079"/>
    </location>
</feature>
<feature type="region of interest" description="Disordered" evidence="3">
    <location>
        <begin position="142"/>
        <end position="162"/>
    </location>
</feature>
<feature type="region of interest" description="Disordered" evidence="3">
    <location>
        <begin position="523"/>
        <end position="729"/>
    </location>
</feature>
<feature type="compositionally biased region" description="Polar residues" evidence="3">
    <location>
        <begin position="824"/>
        <end position="834"/>
    </location>
</feature>
<feature type="region of interest" description="Disordered" evidence="3">
    <location>
        <begin position="190"/>
        <end position="213"/>
    </location>
</feature>